<name>A0A5C3NHI6_9AGAM</name>
<evidence type="ECO:0000256" key="3">
    <source>
        <dbReference type="ARBA" id="ARBA00022692"/>
    </source>
</evidence>
<evidence type="ECO:0000256" key="5">
    <source>
        <dbReference type="ARBA" id="ARBA00023065"/>
    </source>
</evidence>
<protein>
    <submittedName>
        <fullName evidence="9">TrkH-domain-containing protein</fullName>
    </submittedName>
</protein>
<feature type="transmembrane region" description="Helical" evidence="8">
    <location>
        <begin position="374"/>
        <end position="395"/>
    </location>
</feature>
<evidence type="ECO:0000256" key="7">
    <source>
        <dbReference type="SAM" id="MobiDB-lite"/>
    </source>
</evidence>
<feature type="region of interest" description="Disordered" evidence="7">
    <location>
        <begin position="175"/>
        <end position="223"/>
    </location>
</feature>
<proteinExistence type="predicted"/>
<dbReference type="GO" id="GO:1990573">
    <property type="term" value="P:potassium ion import across plasma membrane"/>
    <property type="evidence" value="ECO:0007669"/>
    <property type="project" value="TreeGrafter"/>
</dbReference>
<evidence type="ECO:0000256" key="2">
    <source>
        <dbReference type="ARBA" id="ARBA00022448"/>
    </source>
</evidence>
<comment type="subcellular location">
    <subcellularLocation>
        <location evidence="1">Membrane</location>
        <topology evidence="1">Multi-pass membrane protein</topology>
    </subcellularLocation>
</comment>
<dbReference type="GO" id="GO:0140107">
    <property type="term" value="F:high-affinity potassium ion transmembrane transporter activity"/>
    <property type="evidence" value="ECO:0007669"/>
    <property type="project" value="TreeGrafter"/>
</dbReference>
<feature type="compositionally biased region" description="Basic and acidic residues" evidence="7">
    <location>
        <begin position="306"/>
        <end position="318"/>
    </location>
</feature>
<reference evidence="9 10" key="1">
    <citation type="journal article" date="2019" name="Nat. Ecol. Evol.">
        <title>Megaphylogeny resolves global patterns of mushroom evolution.</title>
        <authorList>
            <person name="Varga T."/>
            <person name="Krizsan K."/>
            <person name="Foldi C."/>
            <person name="Dima B."/>
            <person name="Sanchez-Garcia M."/>
            <person name="Sanchez-Ramirez S."/>
            <person name="Szollosi G.J."/>
            <person name="Szarkandi J.G."/>
            <person name="Papp V."/>
            <person name="Albert L."/>
            <person name="Andreopoulos W."/>
            <person name="Angelini C."/>
            <person name="Antonin V."/>
            <person name="Barry K.W."/>
            <person name="Bougher N.L."/>
            <person name="Buchanan P."/>
            <person name="Buyck B."/>
            <person name="Bense V."/>
            <person name="Catcheside P."/>
            <person name="Chovatia M."/>
            <person name="Cooper J."/>
            <person name="Damon W."/>
            <person name="Desjardin D."/>
            <person name="Finy P."/>
            <person name="Geml J."/>
            <person name="Haridas S."/>
            <person name="Hughes K."/>
            <person name="Justo A."/>
            <person name="Karasinski D."/>
            <person name="Kautmanova I."/>
            <person name="Kiss B."/>
            <person name="Kocsube S."/>
            <person name="Kotiranta H."/>
            <person name="LaButti K.M."/>
            <person name="Lechner B.E."/>
            <person name="Liimatainen K."/>
            <person name="Lipzen A."/>
            <person name="Lukacs Z."/>
            <person name="Mihaltcheva S."/>
            <person name="Morgado L.N."/>
            <person name="Niskanen T."/>
            <person name="Noordeloos M.E."/>
            <person name="Ohm R.A."/>
            <person name="Ortiz-Santana B."/>
            <person name="Ovrebo C."/>
            <person name="Racz N."/>
            <person name="Riley R."/>
            <person name="Savchenko A."/>
            <person name="Shiryaev A."/>
            <person name="Soop K."/>
            <person name="Spirin V."/>
            <person name="Szebenyi C."/>
            <person name="Tomsovsky M."/>
            <person name="Tulloss R.E."/>
            <person name="Uehling J."/>
            <person name="Grigoriev I.V."/>
            <person name="Vagvolgyi C."/>
            <person name="Papp T."/>
            <person name="Martin F.M."/>
            <person name="Miettinen O."/>
            <person name="Hibbett D.S."/>
            <person name="Nagy L.G."/>
        </authorList>
    </citation>
    <scope>NUCLEOTIDE SEQUENCE [LARGE SCALE GENOMIC DNA]</scope>
    <source>
        <strain evidence="9 10">OMC1185</strain>
    </source>
</reference>
<dbReference type="Proteomes" id="UP000305948">
    <property type="component" value="Unassembled WGS sequence"/>
</dbReference>
<feature type="transmembrane region" description="Helical" evidence="8">
    <location>
        <begin position="508"/>
        <end position="532"/>
    </location>
</feature>
<dbReference type="InterPro" id="IPR003445">
    <property type="entry name" value="Cat_transpt"/>
</dbReference>
<accession>A0A5C3NHI6</accession>
<dbReference type="AlphaFoldDB" id="A0A5C3NHI6"/>
<sequence length="672" mass="74286">MDSFFLCFSAHTVTGLSTVNLSSLTGFQQAILFWLMVTGSYTTTSWVMVMVRRRYFVQKCAHVIRSQRTGQGPSKFDLAVKRFRSKTVDALSATSLWRSATNVRSPGPGPADPLVSEKPVQQGLAVNDGVAPNIPPSPQPEYETSPSLDPTQVNHEVEPSNSNTLVWPELAQLQRTQSPSSIGSFPPLSPADAPRPSVGFSDTAPGLPRTTTGITSRSARHRLRTQTRAATILAPKSPNEPVHERGFGGFAGPVALTNQLVRKVAPGLYRSIERKLTLPANNITVLKPVPEEMSRTSTLKPIPDAENGKNGREREHTRDWTDDLASLNEKMVSYIKTGALWVGRNSFFDAENLSDEQLEEIGGVEYRAIKMLSWLIPAYFIGTQLCTFVIYAAYLESVHTYDSVFASQFRLVPKAWFSAFQALSAYTGGGLSLVDAGMTPFVSSYTMVISLGMLIMAGNMLMPVFLRLIVWIIYQLLPKGSSSREPVQFLLDHPRRCYIYLFPSHQTWFLVAVFFFLTAIEWAGFEVFDIGLPVITDVPEGPRVLAGLFQSLGVRASGFSIVSLGSLAPATKLLYIVMMYISAYPIAMSIRSTNVYEERSLGVFQAGAADESEDEPKGEIFSKYLGWHVRRQLAYDLWWLAGAVLLICIVEVRRRVFAVTECGVGVLTWDAC</sequence>
<feature type="region of interest" description="Disordered" evidence="7">
    <location>
        <begin position="292"/>
        <end position="318"/>
    </location>
</feature>
<gene>
    <name evidence="9" type="ORF">OE88DRAFT_1650236</name>
</gene>
<organism evidence="9 10">
    <name type="scientific">Heliocybe sulcata</name>
    <dbReference type="NCBI Taxonomy" id="5364"/>
    <lineage>
        <taxon>Eukaryota</taxon>
        <taxon>Fungi</taxon>
        <taxon>Dikarya</taxon>
        <taxon>Basidiomycota</taxon>
        <taxon>Agaricomycotina</taxon>
        <taxon>Agaricomycetes</taxon>
        <taxon>Gloeophyllales</taxon>
        <taxon>Gloeophyllaceae</taxon>
        <taxon>Heliocybe</taxon>
    </lineage>
</organism>
<evidence type="ECO:0000256" key="1">
    <source>
        <dbReference type="ARBA" id="ARBA00004141"/>
    </source>
</evidence>
<dbReference type="InterPro" id="IPR051143">
    <property type="entry name" value="TrkH_K-transport"/>
</dbReference>
<keyword evidence="6 8" id="KW-0472">Membrane</keyword>
<feature type="region of interest" description="Disordered" evidence="7">
    <location>
        <begin position="126"/>
        <end position="161"/>
    </location>
</feature>
<evidence type="ECO:0000256" key="8">
    <source>
        <dbReference type="SAM" id="Phobius"/>
    </source>
</evidence>
<dbReference type="STRING" id="5364.A0A5C3NHI6"/>
<evidence type="ECO:0000313" key="10">
    <source>
        <dbReference type="Proteomes" id="UP000305948"/>
    </source>
</evidence>
<keyword evidence="3 8" id="KW-0812">Transmembrane</keyword>
<feature type="compositionally biased region" description="Polar residues" evidence="7">
    <location>
        <begin position="142"/>
        <end position="161"/>
    </location>
</feature>
<keyword evidence="4 8" id="KW-1133">Transmembrane helix</keyword>
<evidence type="ECO:0000256" key="6">
    <source>
        <dbReference type="ARBA" id="ARBA00023136"/>
    </source>
</evidence>
<feature type="transmembrane region" description="Helical" evidence="8">
    <location>
        <begin position="446"/>
        <end position="474"/>
    </location>
</feature>
<dbReference type="PANTHER" id="PTHR31064">
    <property type="entry name" value="POTASSIUM TRANSPORT PROTEIN DDB_G0292412-RELATED"/>
    <property type="match status" value="1"/>
</dbReference>
<dbReference type="EMBL" id="ML213503">
    <property type="protein sequence ID" value="TFK56780.1"/>
    <property type="molecule type" value="Genomic_DNA"/>
</dbReference>
<dbReference type="GO" id="GO:0005886">
    <property type="term" value="C:plasma membrane"/>
    <property type="evidence" value="ECO:0007669"/>
    <property type="project" value="TreeGrafter"/>
</dbReference>
<keyword evidence="10" id="KW-1185">Reference proteome</keyword>
<dbReference type="Pfam" id="PF02386">
    <property type="entry name" value="TrkH"/>
    <property type="match status" value="1"/>
</dbReference>
<evidence type="ECO:0000256" key="4">
    <source>
        <dbReference type="ARBA" id="ARBA00022989"/>
    </source>
</evidence>
<feature type="transmembrane region" description="Helical" evidence="8">
    <location>
        <begin position="31"/>
        <end position="49"/>
    </location>
</feature>
<dbReference type="GO" id="GO:0030007">
    <property type="term" value="P:intracellular potassium ion homeostasis"/>
    <property type="evidence" value="ECO:0007669"/>
    <property type="project" value="TreeGrafter"/>
</dbReference>
<dbReference type="PANTHER" id="PTHR31064:SF30">
    <property type="entry name" value="HIGH-AFFINITY POTASSIUM TRANSPORT PROTEIN-RELATED"/>
    <property type="match status" value="1"/>
</dbReference>
<feature type="non-terminal residue" evidence="9">
    <location>
        <position position="672"/>
    </location>
</feature>
<evidence type="ECO:0000313" key="9">
    <source>
        <dbReference type="EMBL" id="TFK56780.1"/>
    </source>
</evidence>
<dbReference type="OrthoDB" id="9999863at2759"/>
<keyword evidence="2" id="KW-0813">Transport</keyword>
<keyword evidence="5" id="KW-0406">Ion transport</keyword>